<dbReference type="EMBL" id="CAJZBQ010000026">
    <property type="protein sequence ID" value="CAG9320623.1"/>
    <property type="molecule type" value="Genomic_DNA"/>
</dbReference>
<dbReference type="Proteomes" id="UP001162131">
    <property type="component" value="Unassembled WGS sequence"/>
</dbReference>
<name>A0AAU9J9J5_9CILI</name>
<keyword evidence="2" id="KW-1185">Reference proteome</keyword>
<evidence type="ECO:0000313" key="2">
    <source>
        <dbReference type="Proteomes" id="UP001162131"/>
    </source>
</evidence>
<sequence length="113" mass="12695">MRWTKDQGCVILKFGSIKRSSINRKSYINCDSISLQVHSNTYPILYCGRVNSSCISWVSKILSVVIWRPLQVTSDVGISLPLHVKGILLLVDKSLIFPSTRLFGVKTHFAKGE</sequence>
<gene>
    <name evidence="1" type="ORF">BSTOLATCC_MIC27096</name>
</gene>
<organism evidence="1 2">
    <name type="scientific">Blepharisma stoltei</name>
    <dbReference type="NCBI Taxonomy" id="1481888"/>
    <lineage>
        <taxon>Eukaryota</taxon>
        <taxon>Sar</taxon>
        <taxon>Alveolata</taxon>
        <taxon>Ciliophora</taxon>
        <taxon>Postciliodesmatophora</taxon>
        <taxon>Heterotrichea</taxon>
        <taxon>Heterotrichida</taxon>
        <taxon>Blepharismidae</taxon>
        <taxon>Blepharisma</taxon>
    </lineage>
</organism>
<proteinExistence type="predicted"/>
<reference evidence="1" key="1">
    <citation type="submission" date="2021-09" db="EMBL/GenBank/DDBJ databases">
        <authorList>
            <consortium name="AG Swart"/>
            <person name="Singh M."/>
            <person name="Singh A."/>
            <person name="Seah K."/>
            <person name="Emmerich C."/>
        </authorList>
    </citation>
    <scope>NUCLEOTIDE SEQUENCE</scope>
    <source>
        <strain evidence="1">ATCC30299</strain>
    </source>
</reference>
<comment type="caution">
    <text evidence="1">The sequence shown here is derived from an EMBL/GenBank/DDBJ whole genome shotgun (WGS) entry which is preliminary data.</text>
</comment>
<accession>A0AAU9J9J5</accession>
<dbReference type="AlphaFoldDB" id="A0AAU9J9J5"/>
<protein>
    <submittedName>
        <fullName evidence="1">Uncharacterized protein</fullName>
    </submittedName>
</protein>
<evidence type="ECO:0000313" key="1">
    <source>
        <dbReference type="EMBL" id="CAG9320623.1"/>
    </source>
</evidence>